<keyword evidence="7" id="KW-1185">Reference proteome</keyword>
<name>A0A2S8SQ13_9BACT</name>
<dbReference type="PIRSF" id="PIRSF000103">
    <property type="entry name" value="HIBADH"/>
    <property type="match status" value="1"/>
</dbReference>
<dbReference type="FunCoup" id="A0A2S8SQ13">
    <property type="interactions" value="407"/>
</dbReference>
<evidence type="ECO:0000256" key="1">
    <source>
        <dbReference type="ARBA" id="ARBA00023002"/>
    </source>
</evidence>
<dbReference type="InParanoid" id="A0A2S8SQ13"/>
<dbReference type="GO" id="GO:0050661">
    <property type="term" value="F:NADP binding"/>
    <property type="evidence" value="ECO:0007669"/>
    <property type="project" value="InterPro"/>
</dbReference>
<proteinExistence type="predicted"/>
<dbReference type="Gene3D" id="3.40.50.720">
    <property type="entry name" value="NAD(P)-binding Rossmann-like Domain"/>
    <property type="match status" value="1"/>
</dbReference>
<evidence type="ECO:0000256" key="2">
    <source>
        <dbReference type="ARBA" id="ARBA00023027"/>
    </source>
</evidence>
<gene>
    <name evidence="6" type="ORF">B1R32_11914</name>
</gene>
<dbReference type="RefSeq" id="WP_106380967.1">
    <property type="nucleotide sequence ID" value="NZ_NIGF01000019.1"/>
</dbReference>
<dbReference type="InterPro" id="IPR029154">
    <property type="entry name" value="HIBADH-like_NADP-bd"/>
</dbReference>
<dbReference type="InterPro" id="IPR015815">
    <property type="entry name" value="HIBADH-related"/>
</dbReference>
<accession>A0A2S8SQ13</accession>
<feature type="domain" description="6-phosphogluconate dehydrogenase NADP-binding" evidence="4">
    <location>
        <begin position="2"/>
        <end position="152"/>
    </location>
</feature>
<dbReference type="InterPro" id="IPR013328">
    <property type="entry name" value="6PGD_dom2"/>
</dbReference>
<dbReference type="InterPro" id="IPR006115">
    <property type="entry name" value="6PGDH_NADP-bd"/>
</dbReference>
<feature type="active site" evidence="3">
    <location>
        <position position="161"/>
    </location>
</feature>
<dbReference type="EMBL" id="NIGF01000019">
    <property type="protein sequence ID" value="PQV62874.1"/>
    <property type="molecule type" value="Genomic_DNA"/>
</dbReference>
<dbReference type="SUPFAM" id="SSF48179">
    <property type="entry name" value="6-phosphogluconate dehydrogenase C-terminal domain-like"/>
    <property type="match status" value="1"/>
</dbReference>
<evidence type="ECO:0000259" key="4">
    <source>
        <dbReference type="Pfam" id="PF03446"/>
    </source>
</evidence>
<dbReference type="PANTHER" id="PTHR43580:SF2">
    <property type="entry name" value="CYTOKINE-LIKE NUCLEAR FACTOR N-PAC"/>
    <property type="match status" value="1"/>
</dbReference>
<evidence type="ECO:0000259" key="5">
    <source>
        <dbReference type="Pfam" id="PF14833"/>
    </source>
</evidence>
<dbReference type="Pfam" id="PF14833">
    <property type="entry name" value="NAD_binding_11"/>
    <property type="match status" value="1"/>
</dbReference>
<dbReference type="PANTHER" id="PTHR43580">
    <property type="entry name" value="OXIDOREDUCTASE GLYR1-RELATED"/>
    <property type="match status" value="1"/>
</dbReference>
<dbReference type="Pfam" id="PF03446">
    <property type="entry name" value="NAD_binding_2"/>
    <property type="match status" value="1"/>
</dbReference>
<dbReference type="GO" id="GO:0051287">
    <property type="term" value="F:NAD binding"/>
    <property type="evidence" value="ECO:0007669"/>
    <property type="project" value="InterPro"/>
</dbReference>
<protein>
    <submittedName>
        <fullName evidence="6">2-hydroxy-3-oxopropionate reductase</fullName>
    </submittedName>
</protein>
<dbReference type="AlphaFoldDB" id="A0A2S8SQ13"/>
<dbReference type="SUPFAM" id="SSF51735">
    <property type="entry name" value="NAD(P)-binding Rossmann-fold domains"/>
    <property type="match status" value="1"/>
</dbReference>
<evidence type="ECO:0000256" key="3">
    <source>
        <dbReference type="PIRSR" id="PIRSR000103-1"/>
    </source>
</evidence>
<evidence type="ECO:0000313" key="7">
    <source>
        <dbReference type="Proteomes" id="UP000237684"/>
    </source>
</evidence>
<dbReference type="InterPro" id="IPR008927">
    <property type="entry name" value="6-PGluconate_DH-like_C_sf"/>
</dbReference>
<sequence length="278" mass="30089">MKIAVLGLGIIGSVWAQNLAADDHEMRAWNRTPQADFPGFVPDIPAAVEDADFVFIVVADPAAVEAVLEVALPLLKSGQTVVQSSTISPHWTLEFARKVEETGAAFLEAPFTGSKPAAIARETVFYLGGDAELIEKARPILDSLSKKILHIGPLGSASALKLAMNLNIAGVAQTLTESLNFARKCGLSDDMFFEALSANVSKSGIVDLKEPKLRAADYAPQFSLKHLEKDLRLALETAQENGIELPQTASLRELYLQGLKKGWGDEDFIGLERLLHKK</sequence>
<keyword evidence="1" id="KW-0560">Oxidoreductase</keyword>
<dbReference type="Proteomes" id="UP000237684">
    <property type="component" value="Unassembled WGS sequence"/>
</dbReference>
<dbReference type="InterPro" id="IPR036291">
    <property type="entry name" value="NAD(P)-bd_dom_sf"/>
</dbReference>
<comment type="caution">
    <text evidence="6">The sequence shown here is derived from an EMBL/GenBank/DDBJ whole genome shotgun (WGS) entry which is preliminary data.</text>
</comment>
<dbReference type="GO" id="GO:0016491">
    <property type="term" value="F:oxidoreductase activity"/>
    <property type="evidence" value="ECO:0007669"/>
    <property type="project" value="UniProtKB-KW"/>
</dbReference>
<dbReference type="OrthoDB" id="9777604at2"/>
<reference evidence="6 7" key="1">
    <citation type="journal article" date="2018" name="Syst. Appl. Microbiol.">
        <title>Abditibacterium utsteinense sp. nov., the first cultivated member of candidate phylum FBP, isolated from ice-free Antarctic soil samples.</title>
        <authorList>
            <person name="Tahon G."/>
            <person name="Tytgat B."/>
            <person name="Lebbe L."/>
            <person name="Carlier A."/>
            <person name="Willems A."/>
        </authorList>
    </citation>
    <scope>NUCLEOTIDE SEQUENCE [LARGE SCALE GENOMIC DNA]</scope>
    <source>
        <strain evidence="6 7">LMG 29911</strain>
    </source>
</reference>
<dbReference type="InterPro" id="IPR051265">
    <property type="entry name" value="HIBADH-related_NP60_sf"/>
</dbReference>
<keyword evidence="2" id="KW-0520">NAD</keyword>
<organism evidence="6 7">
    <name type="scientific">Abditibacterium utsteinense</name>
    <dbReference type="NCBI Taxonomy" id="1960156"/>
    <lineage>
        <taxon>Bacteria</taxon>
        <taxon>Pseudomonadati</taxon>
        <taxon>Abditibacteriota</taxon>
        <taxon>Abditibacteriia</taxon>
        <taxon>Abditibacteriales</taxon>
        <taxon>Abditibacteriaceae</taxon>
        <taxon>Abditibacterium</taxon>
    </lineage>
</organism>
<evidence type="ECO:0000313" key="6">
    <source>
        <dbReference type="EMBL" id="PQV62874.1"/>
    </source>
</evidence>
<dbReference type="Gene3D" id="1.10.1040.10">
    <property type="entry name" value="N-(1-d-carboxylethyl)-l-norvaline Dehydrogenase, domain 2"/>
    <property type="match status" value="1"/>
</dbReference>
<feature type="domain" description="3-hydroxyisobutyrate dehydrogenase-like NAD-binding" evidence="5">
    <location>
        <begin position="155"/>
        <end position="271"/>
    </location>
</feature>